<dbReference type="EMBL" id="AP014802">
    <property type="protein sequence ID" value="BAQ71628.1"/>
    <property type="molecule type" value="Genomic_DNA"/>
</dbReference>
<dbReference type="AlphaFoldDB" id="A0A0D6B931"/>
<organism evidence="3 4">
    <name type="scientific">Rhodovulum sulfidophilum</name>
    <name type="common">Rhodobacter sulfidophilus</name>
    <dbReference type="NCBI Taxonomy" id="35806"/>
    <lineage>
        <taxon>Bacteria</taxon>
        <taxon>Pseudomonadati</taxon>
        <taxon>Pseudomonadota</taxon>
        <taxon>Alphaproteobacteria</taxon>
        <taxon>Rhodobacterales</taxon>
        <taxon>Paracoccaceae</taxon>
        <taxon>Rhodovulum</taxon>
    </lineage>
</organism>
<feature type="domain" description="Condensation" evidence="2">
    <location>
        <begin position="13"/>
        <end position="354"/>
    </location>
</feature>
<evidence type="ECO:0000259" key="2">
    <source>
        <dbReference type="Pfam" id="PF00668"/>
    </source>
</evidence>
<gene>
    <name evidence="3" type="ORF">NHU_04515</name>
</gene>
<protein>
    <submittedName>
        <fullName evidence="3">Tyrocidine synthetase</fullName>
    </submittedName>
</protein>
<keyword evidence="3" id="KW-0614">Plasmid</keyword>
<evidence type="ECO:0000313" key="3">
    <source>
        <dbReference type="EMBL" id="BAQ71628.1"/>
    </source>
</evidence>
<dbReference type="PATRIC" id="fig|35806.4.peg.4629"/>
<sequence length="462" mass="50121">MTAEPRSAAWLELTLAQLDFWEEFRFHPDRPLSTVAHCIEIEGAAEEIALVAAMSRLAREAEVLALRFRDGPGGPRQRVDPGGVPAVRVQDLRGAADPEARARRMMADDIARPIDLKRDPLAALWLLRVGPYRWLWYLRGHHIVLDGYGVSLIERRAGALYAEALGQCAGPGPFLPFARYLEEETVYRAGPRHDRDRAHWAEVLRDIPDLIVLPKGAEDYAPTPVAAAPDLPAGLDARLQRAARAAGMGWPDLLTLLSAAWIARNRPEGAPGLPVWLPYQSRLGSVAAAIPAMVVNILPLIVSHLPGETLGAYLARSGRALRGQRRHGRYRVEQLAADRGLRAGERFFFSPLVNVLPFDPPEFPGCTARSEVLAAGPGDGFNLTWSARTDGSDLALSIDADPAAAEEVADAARALVPFLVRACAPGARDRPLADLLAEGPAGPAPCHSPRTARPIASRQEKT</sequence>
<name>A0A0D6B931_RHOSU</name>
<dbReference type="InterPro" id="IPR023213">
    <property type="entry name" value="CAT-like_dom_sf"/>
</dbReference>
<reference evidence="3 4" key="1">
    <citation type="submission" date="2015-02" db="EMBL/GenBank/DDBJ databases">
        <title>Genome sequene of Rhodovulum sulfidophilum DSM 2351.</title>
        <authorList>
            <person name="Nagao N."/>
        </authorList>
    </citation>
    <scope>NUCLEOTIDE SEQUENCE [LARGE SCALE GENOMIC DNA]</scope>
    <source>
        <strain evidence="3 4">DSM 2351</strain>
        <plasmid evidence="4">Plasmid Plasmid2 DNA</plasmid>
    </source>
</reference>
<accession>A0A0D6B931</accession>
<dbReference type="Pfam" id="PF00668">
    <property type="entry name" value="Condensation"/>
    <property type="match status" value="1"/>
</dbReference>
<proteinExistence type="predicted"/>
<dbReference type="GO" id="GO:0003824">
    <property type="term" value="F:catalytic activity"/>
    <property type="evidence" value="ECO:0007669"/>
    <property type="project" value="InterPro"/>
</dbReference>
<dbReference type="Gene3D" id="3.30.559.10">
    <property type="entry name" value="Chloramphenicol acetyltransferase-like domain"/>
    <property type="match status" value="1"/>
</dbReference>
<feature type="region of interest" description="Disordered" evidence="1">
    <location>
        <begin position="437"/>
        <end position="462"/>
    </location>
</feature>
<dbReference type="KEGG" id="rsu:NHU_04515"/>
<geneLocation type="plasmid" evidence="4">
    <name>Plasmid2 DNA</name>
</geneLocation>
<dbReference type="Proteomes" id="UP000064912">
    <property type="component" value="Plasmid Plasmid2"/>
</dbReference>
<dbReference type="InterPro" id="IPR001242">
    <property type="entry name" value="Condensation_dom"/>
</dbReference>
<evidence type="ECO:0000313" key="4">
    <source>
        <dbReference type="Proteomes" id="UP000064912"/>
    </source>
</evidence>
<dbReference type="Gene3D" id="3.30.559.30">
    <property type="entry name" value="Nonribosomal peptide synthetase, condensation domain"/>
    <property type="match status" value="1"/>
</dbReference>
<dbReference type="SUPFAM" id="SSF52777">
    <property type="entry name" value="CoA-dependent acyltransferases"/>
    <property type="match status" value="2"/>
</dbReference>
<evidence type="ECO:0000256" key="1">
    <source>
        <dbReference type="SAM" id="MobiDB-lite"/>
    </source>
</evidence>